<sequence>MHKAKAVTSRPEQSAGVAVSRAAPKTFQFVDANPTTDAERSQNKILVRSNASNFHWRRVKKSGNISSSRGTARKRRPTNASTKASRRVIASISPQEYETTSTESDQSPPKNEEGRNSNEDTESLPESDGHNETTGSLMSLIVSGHYDPFETYPSDLRKEFVSPVLHQIQGFLACVFPPEQGKTIHPLSERWLRTTFSDRPLFHASIFCQLTRNKVFLSPEPESPEHVQCYTETIRGVHQKFQDSTASCADENILSVYSLAYHGARRPQKLTETPNQGPLTTLQLLNVYGGRLETVDVHLRGLAEMLTLRGGVGNIGLPGLAQAISYGDIILATQKITKPLLPFVAMHDDVIGPLTAASRKDHPLVGLGRGFRVLPEMLGHAEVSKLLVVLRWIIQYTFAIDDYEQKRPEAQTRVRLSDERNFVQHSLMLLSPTATETEQEHPMHRLCRLGILIYSLLVVYPLPAVAAPFHRLAQEVQAQLSQASVQSRWTEAPELILWVTVLGAIASIGSQYREWYLTTLDRLTKRLNLGTWSAMKERLGMFLWYEPTNDDDGFRLWKEIEDSSPFPIPNGLH</sequence>
<evidence type="ECO:0000256" key="1">
    <source>
        <dbReference type="SAM" id="MobiDB-lite"/>
    </source>
</evidence>
<evidence type="ECO:0000313" key="2">
    <source>
        <dbReference type="EMBL" id="KEF52459.1"/>
    </source>
</evidence>
<dbReference type="OrthoDB" id="3469466at2759"/>
<organism evidence="2 3">
    <name type="scientific">Exophiala aquamarina CBS 119918</name>
    <dbReference type="NCBI Taxonomy" id="1182545"/>
    <lineage>
        <taxon>Eukaryota</taxon>
        <taxon>Fungi</taxon>
        <taxon>Dikarya</taxon>
        <taxon>Ascomycota</taxon>
        <taxon>Pezizomycotina</taxon>
        <taxon>Eurotiomycetes</taxon>
        <taxon>Chaetothyriomycetidae</taxon>
        <taxon>Chaetothyriales</taxon>
        <taxon>Herpotrichiellaceae</taxon>
        <taxon>Exophiala</taxon>
    </lineage>
</organism>
<dbReference type="PANTHER" id="PTHR37540">
    <property type="entry name" value="TRANSCRIPTION FACTOR (ACR-2), PUTATIVE-RELATED-RELATED"/>
    <property type="match status" value="1"/>
</dbReference>
<keyword evidence="3" id="KW-1185">Reference proteome</keyword>
<dbReference type="HOGENOM" id="CLU_015771_1_1_1"/>
<dbReference type="VEuPathDB" id="FungiDB:A1O9_11301"/>
<evidence type="ECO:0008006" key="4">
    <source>
        <dbReference type="Google" id="ProtNLM"/>
    </source>
</evidence>
<dbReference type="AlphaFoldDB" id="A0A072NX67"/>
<proteinExistence type="predicted"/>
<dbReference type="EMBL" id="AMGV01000017">
    <property type="protein sequence ID" value="KEF52459.1"/>
    <property type="molecule type" value="Genomic_DNA"/>
</dbReference>
<accession>A0A072NX67</accession>
<name>A0A072NX67_9EURO</name>
<dbReference type="PANTHER" id="PTHR37540:SF5">
    <property type="entry name" value="TRANSCRIPTION FACTOR DOMAIN-CONTAINING PROTEIN"/>
    <property type="match status" value="1"/>
</dbReference>
<dbReference type="Proteomes" id="UP000027920">
    <property type="component" value="Unassembled WGS sequence"/>
</dbReference>
<comment type="caution">
    <text evidence="2">The sequence shown here is derived from an EMBL/GenBank/DDBJ whole genome shotgun (WGS) entry which is preliminary data.</text>
</comment>
<reference evidence="2 3" key="1">
    <citation type="submission" date="2013-03" db="EMBL/GenBank/DDBJ databases">
        <title>The Genome Sequence of Exophiala aquamarina CBS 119918.</title>
        <authorList>
            <consortium name="The Broad Institute Genomics Platform"/>
            <person name="Cuomo C."/>
            <person name="de Hoog S."/>
            <person name="Gorbushina A."/>
            <person name="Walker B."/>
            <person name="Young S.K."/>
            <person name="Zeng Q."/>
            <person name="Gargeya S."/>
            <person name="Fitzgerald M."/>
            <person name="Haas B."/>
            <person name="Abouelleil A."/>
            <person name="Allen A.W."/>
            <person name="Alvarado L."/>
            <person name="Arachchi H.M."/>
            <person name="Berlin A.M."/>
            <person name="Chapman S.B."/>
            <person name="Gainer-Dewar J."/>
            <person name="Goldberg J."/>
            <person name="Griggs A."/>
            <person name="Gujja S."/>
            <person name="Hansen M."/>
            <person name="Howarth C."/>
            <person name="Imamovic A."/>
            <person name="Ireland A."/>
            <person name="Larimer J."/>
            <person name="McCowan C."/>
            <person name="Murphy C."/>
            <person name="Pearson M."/>
            <person name="Poon T.W."/>
            <person name="Priest M."/>
            <person name="Roberts A."/>
            <person name="Saif S."/>
            <person name="Shea T."/>
            <person name="Sisk P."/>
            <person name="Sykes S."/>
            <person name="Wortman J."/>
            <person name="Nusbaum C."/>
            <person name="Birren B."/>
        </authorList>
    </citation>
    <scope>NUCLEOTIDE SEQUENCE [LARGE SCALE GENOMIC DNA]</scope>
    <source>
        <strain evidence="2 3">CBS 119918</strain>
    </source>
</reference>
<dbReference type="GeneID" id="25286200"/>
<gene>
    <name evidence="2" type="ORF">A1O9_11301</name>
</gene>
<feature type="compositionally biased region" description="Polar residues" evidence="1">
    <location>
        <begin position="92"/>
        <end position="109"/>
    </location>
</feature>
<protein>
    <recommendedName>
        <fullName evidence="4">Transcription factor domain-containing protein</fullName>
    </recommendedName>
</protein>
<feature type="region of interest" description="Disordered" evidence="1">
    <location>
        <begin position="1"/>
        <end position="134"/>
    </location>
</feature>
<dbReference type="RefSeq" id="XP_013255049.1">
    <property type="nucleotide sequence ID" value="XM_013399595.1"/>
</dbReference>
<evidence type="ECO:0000313" key="3">
    <source>
        <dbReference type="Proteomes" id="UP000027920"/>
    </source>
</evidence>